<feature type="domain" description="PilZ" evidence="1">
    <location>
        <begin position="102"/>
        <end position="175"/>
    </location>
</feature>
<sequence>MARDRGLPAGPAERPPVRAAVTVRSGEADFSSLVLKREGEVDYLDAPRTPGGEVVYVRAGEPVAVIWGDGPRAFLRRAVVVEVLDPVPGLVVRYQGPAQRINRRREARSLIRFPGRYRLEGGDGWHPTITRDGSASGLRFFVEQPLPAGSRVELRIRADDAEIAGTVTLLRVHPAPATYLDREGRDAVGLWDPPLTGPAAAAWRAALRRHLWDT</sequence>
<keyword evidence="3" id="KW-1185">Reference proteome</keyword>
<organism evidence="2 3">
    <name type="scientific">Candidatus Hydrogenisulfobacillus filiaventi</name>
    <dbReference type="NCBI Taxonomy" id="2707344"/>
    <lineage>
        <taxon>Bacteria</taxon>
        <taxon>Bacillati</taxon>
        <taxon>Bacillota</taxon>
        <taxon>Clostridia</taxon>
        <taxon>Eubacteriales</taxon>
        <taxon>Clostridiales Family XVII. Incertae Sedis</taxon>
        <taxon>Candidatus Hydrogenisulfobacillus</taxon>
    </lineage>
</organism>
<dbReference type="SUPFAM" id="SSF141371">
    <property type="entry name" value="PilZ domain-like"/>
    <property type="match status" value="1"/>
</dbReference>
<dbReference type="AlphaFoldDB" id="A0A6F8ZH61"/>
<name>A0A6F8ZH61_9FIRM</name>
<evidence type="ECO:0000259" key="1">
    <source>
        <dbReference type="Pfam" id="PF07238"/>
    </source>
</evidence>
<proteinExistence type="predicted"/>
<dbReference type="KEGG" id="hfv:R50_1552"/>
<dbReference type="InterPro" id="IPR009875">
    <property type="entry name" value="PilZ_domain"/>
</dbReference>
<reference evidence="2 3" key="1">
    <citation type="submission" date="2020-02" db="EMBL/GenBank/DDBJ databases">
        <authorList>
            <person name="Hogendoorn C."/>
        </authorList>
    </citation>
    <scope>NUCLEOTIDE SEQUENCE [LARGE SCALE GENOMIC DNA]</scope>
    <source>
        <strain evidence="2">R501</strain>
    </source>
</reference>
<accession>A0A6F8ZH61</accession>
<dbReference type="EMBL" id="LR778114">
    <property type="protein sequence ID" value="CAB1129053.1"/>
    <property type="molecule type" value="Genomic_DNA"/>
</dbReference>
<dbReference type="Proteomes" id="UP000503399">
    <property type="component" value="Chromosome"/>
</dbReference>
<dbReference type="Pfam" id="PF07238">
    <property type="entry name" value="PilZ"/>
    <property type="match status" value="1"/>
</dbReference>
<protein>
    <recommendedName>
        <fullName evidence="1">PilZ domain-containing protein</fullName>
    </recommendedName>
</protein>
<evidence type="ECO:0000313" key="3">
    <source>
        <dbReference type="Proteomes" id="UP000503399"/>
    </source>
</evidence>
<evidence type="ECO:0000313" key="2">
    <source>
        <dbReference type="EMBL" id="CAB1129053.1"/>
    </source>
</evidence>
<dbReference type="GO" id="GO:0035438">
    <property type="term" value="F:cyclic-di-GMP binding"/>
    <property type="evidence" value="ECO:0007669"/>
    <property type="project" value="InterPro"/>
</dbReference>
<gene>
    <name evidence="2" type="ORF">R50_1552</name>
</gene>